<name>A0A9P7C4N7_RHIOR</name>
<dbReference type="AlphaFoldDB" id="A0A9P7C4N7"/>
<accession>A0A9P7C4N7</accession>
<evidence type="ECO:0000313" key="2">
    <source>
        <dbReference type="EMBL" id="KAG1536227.1"/>
    </source>
</evidence>
<dbReference type="EMBL" id="JAANIT010002510">
    <property type="protein sequence ID" value="KAG1536227.1"/>
    <property type="molecule type" value="Genomic_DNA"/>
</dbReference>
<evidence type="ECO:0000313" key="3">
    <source>
        <dbReference type="Proteomes" id="UP000717996"/>
    </source>
</evidence>
<feature type="compositionally biased region" description="Acidic residues" evidence="1">
    <location>
        <begin position="141"/>
        <end position="158"/>
    </location>
</feature>
<organism evidence="2 3">
    <name type="scientific">Rhizopus oryzae</name>
    <name type="common">Mucormycosis agent</name>
    <name type="synonym">Rhizopus arrhizus var. delemar</name>
    <dbReference type="NCBI Taxonomy" id="64495"/>
    <lineage>
        <taxon>Eukaryota</taxon>
        <taxon>Fungi</taxon>
        <taxon>Fungi incertae sedis</taxon>
        <taxon>Mucoromycota</taxon>
        <taxon>Mucoromycotina</taxon>
        <taxon>Mucoromycetes</taxon>
        <taxon>Mucorales</taxon>
        <taxon>Mucorineae</taxon>
        <taxon>Rhizopodaceae</taxon>
        <taxon>Rhizopus</taxon>
    </lineage>
</organism>
<reference evidence="2" key="1">
    <citation type="journal article" date="2020" name="Microb. Genom.">
        <title>Genetic diversity of clinical and environmental Mucorales isolates obtained from an investigation of mucormycosis cases among solid organ transplant recipients.</title>
        <authorList>
            <person name="Nguyen M.H."/>
            <person name="Kaul D."/>
            <person name="Muto C."/>
            <person name="Cheng S.J."/>
            <person name="Richter R.A."/>
            <person name="Bruno V.M."/>
            <person name="Liu G."/>
            <person name="Beyhan S."/>
            <person name="Sundermann A.J."/>
            <person name="Mounaud S."/>
            <person name="Pasculle A.W."/>
            <person name="Nierman W.C."/>
            <person name="Driscoll E."/>
            <person name="Cumbie R."/>
            <person name="Clancy C.J."/>
            <person name="Dupont C.L."/>
        </authorList>
    </citation>
    <scope>NUCLEOTIDE SEQUENCE</scope>
    <source>
        <strain evidence="2">GL16</strain>
    </source>
</reference>
<sequence length="334" mass="38779">MHGESASVDISSVNIQNELRKMEELLGPCDPADIMNFDETGLYYQQPPRRTIYSESLGSLKKTGIIDNFKAHFRAQQYDRALCLYITNAWLKVKPETINGMLPDLLGNFDNKVTDVSQLNLEADESEMIVCYTTSTTNNEETAEGNIDETEENDNTEQDEQRVDIVECKKRLREAYETILMYKVPLDDLDHKDYIKKLYEDLNESSMWKLSSGMVVEKKMKEFVLACNFEYPVHSLILDLSDESWKKYFSDQDIAEMMNCNEKDLPALPAELNNFILEARKLPDADSFKQYLKQEFDSTACEWAKDTVLNYIKLFKYQQLPLNHQTEGDILRRI</sequence>
<comment type="caution">
    <text evidence="2">The sequence shown here is derived from an EMBL/GenBank/DDBJ whole genome shotgun (WGS) entry which is preliminary data.</text>
</comment>
<evidence type="ECO:0000256" key="1">
    <source>
        <dbReference type="SAM" id="MobiDB-lite"/>
    </source>
</evidence>
<feature type="region of interest" description="Disordered" evidence="1">
    <location>
        <begin position="137"/>
        <end position="159"/>
    </location>
</feature>
<gene>
    <name evidence="2" type="ORF">G6F51_011084</name>
</gene>
<dbReference type="Proteomes" id="UP000717996">
    <property type="component" value="Unassembled WGS sequence"/>
</dbReference>
<protein>
    <recommendedName>
        <fullName evidence="4">DDE-1 domain-containing protein</fullName>
    </recommendedName>
</protein>
<proteinExistence type="predicted"/>
<evidence type="ECO:0008006" key="4">
    <source>
        <dbReference type="Google" id="ProtNLM"/>
    </source>
</evidence>